<reference evidence="1 2" key="1">
    <citation type="submission" date="2015-08" db="EMBL/GenBank/DDBJ databases">
        <title>Next Generation Sequencing and Analysis of the Genome of Puccinia sorghi L Schw, the Causal Agent of Maize Common Rust.</title>
        <authorList>
            <person name="Rochi L."/>
            <person name="Burguener G."/>
            <person name="Darino M."/>
            <person name="Turjanski A."/>
            <person name="Kreff E."/>
            <person name="Dieguez M.J."/>
            <person name="Sacco F."/>
        </authorList>
    </citation>
    <scope>NUCLEOTIDE SEQUENCE [LARGE SCALE GENOMIC DNA]</scope>
    <source>
        <strain evidence="1 2">RO10H11247</strain>
    </source>
</reference>
<comment type="caution">
    <text evidence="1">The sequence shown here is derived from an EMBL/GenBank/DDBJ whole genome shotgun (WGS) entry which is preliminary data.</text>
</comment>
<dbReference type="Proteomes" id="UP000037035">
    <property type="component" value="Unassembled WGS sequence"/>
</dbReference>
<dbReference type="EMBL" id="LAVV01006644">
    <property type="protein sequence ID" value="KNZ58961.1"/>
    <property type="molecule type" value="Genomic_DNA"/>
</dbReference>
<proteinExistence type="predicted"/>
<evidence type="ECO:0000313" key="1">
    <source>
        <dbReference type="EMBL" id="KNZ58961.1"/>
    </source>
</evidence>
<dbReference type="VEuPathDB" id="FungiDB:VP01_1826g2"/>
<protein>
    <submittedName>
        <fullName evidence="1">Uncharacterized protein</fullName>
    </submittedName>
</protein>
<accession>A0A0L6VDV9</accession>
<dbReference type="AlphaFoldDB" id="A0A0L6VDV9"/>
<evidence type="ECO:0000313" key="2">
    <source>
        <dbReference type="Proteomes" id="UP000037035"/>
    </source>
</evidence>
<sequence length="199" mass="23521">MQIKHLNNELLPLNFIPKEMEADGPTFAFLLANYYKKIKYWKKKDSYEVLEFEALVMATFFYPVFRLRFFAHFWPEEEQHAQLKKSQDAPKVDKNNILKIFQCSSQLFRNKRARCLCQKHGLLPGPASKDQNSHVIWWKHHLFAEKMSSSEAVVFSRGGGSLKPQKIVRCETLRRLKILSRIMSIPLKKPFFFIFYLSS</sequence>
<organism evidence="1 2">
    <name type="scientific">Puccinia sorghi</name>
    <dbReference type="NCBI Taxonomy" id="27349"/>
    <lineage>
        <taxon>Eukaryota</taxon>
        <taxon>Fungi</taxon>
        <taxon>Dikarya</taxon>
        <taxon>Basidiomycota</taxon>
        <taxon>Pucciniomycotina</taxon>
        <taxon>Pucciniomycetes</taxon>
        <taxon>Pucciniales</taxon>
        <taxon>Pucciniaceae</taxon>
        <taxon>Puccinia</taxon>
    </lineage>
</organism>
<keyword evidence="2" id="KW-1185">Reference proteome</keyword>
<name>A0A0L6VDV9_9BASI</name>
<gene>
    <name evidence="1" type="ORF">VP01_1826g2</name>
</gene>